<keyword evidence="1" id="KW-0175">Coiled coil</keyword>
<dbReference type="AlphaFoldDB" id="A0AAE0BPN0"/>
<feature type="compositionally biased region" description="Polar residues" evidence="2">
    <location>
        <begin position="164"/>
        <end position="176"/>
    </location>
</feature>
<name>A0AAE0BPN0_9CHLO</name>
<protein>
    <submittedName>
        <fullName evidence="3">Uncharacterized protein</fullName>
    </submittedName>
</protein>
<reference evidence="3 4" key="1">
    <citation type="journal article" date="2015" name="Genome Biol. Evol.">
        <title>Comparative Genomics of a Bacterivorous Green Alga Reveals Evolutionary Causalities and Consequences of Phago-Mixotrophic Mode of Nutrition.</title>
        <authorList>
            <person name="Burns J.A."/>
            <person name="Paasch A."/>
            <person name="Narechania A."/>
            <person name="Kim E."/>
        </authorList>
    </citation>
    <scope>NUCLEOTIDE SEQUENCE [LARGE SCALE GENOMIC DNA]</scope>
    <source>
        <strain evidence="3 4">PLY_AMNH</strain>
    </source>
</reference>
<comment type="caution">
    <text evidence="3">The sequence shown here is derived from an EMBL/GenBank/DDBJ whole genome shotgun (WGS) entry which is preliminary data.</text>
</comment>
<keyword evidence="4" id="KW-1185">Reference proteome</keyword>
<evidence type="ECO:0000313" key="4">
    <source>
        <dbReference type="Proteomes" id="UP001190700"/>
    </source>
</evidence>
<sequence length="601" mass="64853">MQSFAELKKRLSSDRTAKLRLDSKAATLQHRVVAASRNVQQLQDEIEVLRVELNETVEAIHEKETQGQKLVEVVKLMEQELRTAEAMRLRAEESSRLQKAECQAVQTQLKRVTKELAEKDAILAEAREKSLQERGSEALDGALEFASSPYADSPLTLAMQSGRDQVLTPPSATSVSEVARDQHSAPGIAALSSATSESPTEESENRGCVLEPDWRLKGASEADSPFTSQTSQASAPTAHSGLEATSGEDNVANSRREEVASELVARLERADSTLSPLGALRSSLSPDSEKGEAITDDQETYDTAETSQFDCVGHDGSSFRGLPSDGFGGRLVDERRAETVDAEPSGSYSAFRCSPPSTGIHFNEMYADEGTYSPTHQNFRNMSAAEAAASAEKAVHAAVAALGDLRKGSGDLREEFAETLTRSTPSPGGRGRSSSPRLRIADTAPQQREENDEEGDKETPRDSPCEERPSPTYEEEQENHQPIPDANETAQEKETELAPPGKRVAFGASKAPSSDCGGTTNGRARVPLSAGQKSDRTFSRAFTSAFNPKTGGGSKNRTSSLPRSCVSIQYPTGRQLEVTTMEEVIRRGGNESPVMTRMGSL</sequence>
<feature type="region of interest" description="Disordered" evidence="2">
    <location>
        <begin position="277"/>
        <end position="300"/>
    </location>
</feature>
<proteinExistence type="predicted"/>
<evidence type="ECO:0000256" key="2">
    <source>
        <dbReference type="SAM" id="MobiDB-lite"/>
    </source>
</evidence>
<accession>A0AAE0BPN0</accession>
<evidence type="ECO:0000313" key="3">
    <source>
        <dbReference type="EMBL" id="KAK3239775.1"/>
    </source>
</evidence>
<dbReference type="Proteomes" id="UP001190700">
    <property type="component" value="Unassembled WGS sequence"/>
</dbReference>
<gene>
    <name evidence="3" type="ORF">CYMTET_50321</name>
</gene>
<organism evidence="3 4">
    <name type="scientific">Cymbomonas tetramitiformis</name>
    <dbReference type="NCBI Taxonomy" id="36881"/>
    <lineage>
        <taxon>Eukaryota</taxon>
        <taxon>Viridiplantae</taxon>
        <taxon>Chlorophyta</taxon>
        <taxon>Pyramimonadophyceae</taxon>
        <taxon>Pyramimonadales</taxon>
        <taxon>Pyramimonadaceae</taxon>
        <taxon>Cymbomonas</taxon>
    </lineage>
</organism>
<feature type="region of interest" description="Disordered" evidence="2">
    <location>
        <begin position="418"/>
        <end position="563"/>
    </location>
</feature>
<evidence type="ECO:0000256" key="1">
    <source>
        <dbReference type="SAM" id="Coils"/>
    </source>
</evidence>
<feature type="coiled-coil region" evidence="1">
    <location>
        <begin position="25"/>
        <end position="134"/>
    </location>
</feature>
<feature type="region of interest" description="Disordered" evidence="2">
    <location>
        <begin position="164"/>
        <end position="184"/>
    </location>
</feature>
<dbReference type="EMBL" id="LGRX02033828">
    <property type="protein sequence ID" value="KAK3239775.1"/>
    <property type="molecule type" value="Genomic_DNA"/>
</dbReference>
<feature type="compositionally biased region" description="Low complexity" evidence="2">
    <location>
        <begin position="421"/>
        <end position="437"/>
    </location>
</feature>
<feature type="compositionally biased region" description="Polar residues" evidence="2">
    <location>
        <begin position="225"/>
        <end position="237"/>
    </location>
</feature>
<feature type="region of interest" description="Disordered" evidence="2">
    <location>
        <begin position="219"/>
        <end position="257"/>
    </location>
</feature>
<feature type="compositionally biased region" description="Basic and acidic residues" evidence="2">
    <location>
        <begin position="457"/>
        <end position="469"/>
    </location>
</feature>